<dbReference type="OrthoDB" id="9812459at2"/>
<reference evidence="2 3" key="1">
    <citation type="submission" date="2020-08" db="EMBL/GenBank/DDBJ databases">
        <title>Genomic Encyclopedia of Type Strains, Phase IV (KMG-IV): sequencing the most valuable type-strain genomes for metagenomic binning, comparative biology and taxonomic classification.</title>
        <authorList>
            <person name="Goeker M."/>
        </authorList>
    </citation>
    <scope>NUCLEOTIDE SEQUENCE [LARGE SCALE GENOMIC DNA]</scope>
    <source>
        <strain evidence="2 3">DSM 25024</strain>
    </source>
</reference>
<dbReference type="Proteomes" id="UP000531216">
    <property type="component" value="Unassembled WGS sequence"/>
</dbReference>
<accession>A0A7W6BTL5</accession>
<proteinExistence type="predicted"/>
<dbReference type="InterPro" id="IPR041374">
    <property type="entry name" value="BaeRF_family12"/>
</dbReference>
<dbReference type="RefSeq" id="WP_090965589.1">
    <property type="nucleotide sequence ID" value="NZ_CP181348.1"/>
</dbReference>
<feature type="compositionally biased region" description="Polar residues" evidence="1">
    <location>
        <begin position="40"/>
        <end position="55"/>
    </location>
</feature>
<name>A0A7W6BTL5_9HYPH</name>
<dbReference type="Pfam" id="PF18856">
    <property type="entry name" value="baeRF_family12"/>
    <property type="match status" value="1"/>
</dbReference>
<gene>
    <name evidence="2" type="ORF">GGR05_003975</name>
</gene>
<sequence>MQIPKGATVAVVDGQKLSLFENGGDAASPKLNALPMGDINTDNKSGGSGHTSSAANPDDDTQDEDGFVAGVVDVLNKRAIAGKISDIIIVAAPRALGEMRKHYHVKLKEALVGELSKDLTGQTSADIEKAIASA</sequence>
<evidence type="ECO:0000256" key="1">
    <source>
        <dbReference type="SAM" id="MobiDB-lite"/>
    </source>
</evidence>
<organism evidence="2 3">
    <name type="scientific">Aureimonas phyllosphaerae</name>
    <dbReference type="NCBI Taxonomy" id="1166078"/>
    <lineage>
        <taxon>Bacteria</taxon>
        <taxon>Pseudomonadati</taxon>
        <taxon>Pseudomonadota</taxon>
        <taxon>Alphaproteobacteria</taxon>
        <taxon>Hyphomicrobiales</taxon>
        <taxon>Aurantimonadaceae</taxon>
        <taxon>Aureimonas</taxon>
    </lineage>
</organism>
<feature type="region of interest" description="Disordered" evidence="1">
    <location>
        <begin position="25"/>
        <end position="65"/>
    </location>
</feature>
<evidence type="ECO:0000313" key="2">
    <source>
        <dbReference type="EMBL" id="MBB3937806.1"/>
    </source>
</evidence>
<keyword evidence="3" id="KW-1185">Reference proteome</keyword>
<dbReference type="EMBL" id="JACIDO010000012">
    <property type="protein sequence ID" value="MBB3937806.1"/>
    <property type="molecule type" value="Genomic_DNA"/>
</dbReference>
<comment type="caution">
    <text evidence="2">The sequence shown here is derived from an EMBL/GenBank/DDBJ whole genome shotgun (WGS) entry which is preliminary data.</text>
</comment>
<protein>
    <submittedName>
        <fullName evidence="2">Protein required for attachment to host cells</fullName>
    </submittedName>
</protein>
<evidence type="ECO:0000313" key="3">
    <source>
        <dbReference type="Proteomes" id="UP000531216"/>
    </source>
</evidence>
<dbReference type="AlphaFoldDB" id="A0A7W6BTL5"/>